<accession>A0A6A4VN14</accession>
<keyword evidence="2" id="KW-0812">Transmembrane</keyword>
<organism evidence="3 4">
    <name type="scientific">Amphibalanus amphitrite</name>
    <name type="common">Striped barnacle</name>
    <name type="synonym">Balanus amphitrite</name>
    <dbReference type="NCBI Taxonomy" id="1232801"/>
    <lineage>
        <taxon>Eukaryota</taxon>
        <taxon>Metazoa</taxon>
        <taxon>Ecdysozoa</taxon>
        <taxon>Arthropoda</taxon>
        <taxon>Crustacea</taxon>
        <taxon>Multicrustacea</taxon>
        <taxon>Cirripedia</taxon>
        <taxon>Thoracica</taxon>
        <taxon>Thoracicalcarea</taxon>
        <taxon>Balanomorpha</taxon>
        <taxon>Balanoidea</taxon>
        <taxon>Balanidae</taxon>
        <taxon>Amphibalaninae</taxon>
        <taxon>Amphibalanus</taxon>
    </lineage>
</organism>
<keyword evidence="2" id="KW-0472">Membrane</keyword>
<proteinExistence type="predicted"/>
<gene>
    <name evidence="3" type="ORF">FJT64_004997</name>
</gene>
<name>A0A6A4VN14_AMPAM</name>
<evidence type="ECO:0000256" key="2">
    <source>
        <dbReference type="SAM" id="Phobius"/>
    </source>
</evidence>
<reference evidence="3 4" key="1">
    <citation type="submission" date="2019-07" db="EMBL/GenBank/DDBJ databases">
        <title>Draft genome assembly of a fouling barnacle, Amphibalanus amphitrite (Darwin, 1854): The first reference genome for Thecostraca.</title>
        <authorList>
            <person name="Kim W."/>
        </authorList>
    </citation>
    <scope>NUCLEOTIDE SEQUENCE [LARGE SCALE GENOMIC DNA]</scope>
    <source>
        <strain evidence="3">SNU_AA5</strain>
        <tissue evidence="3">Soma without cirri and trophi</tissue>
    </source>
</reference>
<feature type="region of interest" description="Disordered" evidence="1">
    <location>
        <begin position="8"/>
        <end position="28"/>
    </location>
</feature>
<dbReference type="Proteomes" id="UP000440578">
    <property type="component" value="Unassembled WGS sequence"/>
</dbReference>
<evidence type="ECO:0000313" key="4">
    <source>
        <dbReference type="Proteomes" id="UP000440578"/>
    </source>
</evidence>
<evidence type="ECO:0000313" key="3">
    <source>
        <dbReference type="EMBL" id="KAF0297547.1"/>
    </source>
</evidence>
<protein>
    <submittedName>
        <fullName evidence="3">Uncharacterized protein</fullName>
    </submittedName>
</protein>
<dbReference type="AlphaFoldDB" id="A0A6A4VN14"/>
<keyword evidence="2" id="KW-1133">Transmembrane helix</keyword>
<feature type="transmembrane region" description="Helical" evidence="2">
    <location>
        <begin position="367"/>
        <end position="391"/>
    </location>
</feature>
<keyword evidence="4" id="KW-1185">Reference proteome</keyword>
<evidence type="ECO:0000256" key="1">
    <source>
        <dbReference type="SAM" id="MobiDB-lite"/>
    </source>
</evidence>
<comment type="caution">
    <text evidence="3">The sequence shown here is derived from an EMBL/GenBank/DDBJ whole genome shotgun (WGS) entry which is preliminary data.</text>
</comment>
<dbReference type="EMBL" id="VIIS01001481">
    <property type="protein sequence ID" value="KAF0297547.1"/>
    <property type="molecule type" value="Genomic_DNA"/>
</dbReference>
<sequence length="401" mass="43919">MLIRVVLRPTSGDGRRAPPPAEEDPGRRSLSCSWRAALQSVAAAAVLGLKLVSSAVLLWLCYQELVLYASEPVATDTLWTAAPAPALTVCPLWPAAAVYNASLEELRAGNISSGEFVERLRPDPTRLLRPCDGCDVTAEHTVAVRVHHSFQLDDETRMPYCVTAEPPPRSADAAGGERQVALELAVEPVLSRRVTHLLLIHWPDQEPTLPESVYRVHETASAEVPLRPGTVVTLQLTMMASETVSRRSAPCGFTSQQRRRSCVQRALAETAGCRAAWMGSAEVRALPPCPLGSQAALREASYGPEWRQRLVERCRGPSSCRFEQVRLVEEARVTPLLTRPDTVRVHLSWPPMMRETRQRLAVTEGDVAAYVGGLVGLFWGLSAFTVLDAALATLRRLTKSQ</sequence>